<reference evidence="1" key="1">
    <citation type="submission" date="2021-05" db="EMBL/GenBank/DDBJ databases">
        <authorList>
            <person name="Alioto T."/>
            <person name="Alioto T."/>
            <person name="Gomez Garrido J."/>
        </authorList>
    </citation>
    <scope>NUCLEOTIDE SEQUENCE</scope>
</reference>
<accession>A0A8D9F8A4</accession>
<proteinExistence type="predicted"/>
<evidence type="ECO:0000313" key="1">
    <source>
        <dbReference type="EMBL" id="CAG6781333.1"/>
    </source>
</evidence>
<dbReference type="EMBL" id="HBUF01622486">
    <property type="protein sequence ID" value="CAG6781333.1"/>
    <property type="molecule type" value="Transcribed_RNA"/>
</dbReference>
<organism evidence="1">
    <name type="scientific">Cacopsylla melanoneura</name>
    <dbReference type="NCBI Taxonomy" id="428564"/>
    <lineage>
        <taxon>Eukaryota</taxon>
        <taxon>Metazoa</taxon>
        <taxon>Ecdysozoa</taxon>
        <taxon>Arthropoda</taxon>
        <taxon>Hexapoda</taxon>
        <taxon>Insecta</taxon>
        <taxon>Pterygota</taxon>
        <taxon>Neoptera</taxon>
        <taxon>Paraneoptera</taxon>
        <taxon>Hemiptera</taxon>
        <taxon>Sternorrhyncha</taxon>
        <taxon>Psylloidea</taxon>
        <taxon>Psyllidae</taxon>
        <taxon>Psyllinae</taxon>
        <taxon>Cacopsylla</taxon>
    </lineage>
</organism>
<sequence>MDVTKVFQSHPRTMDKTTKVGKIIKMVKAKVEKTIKLVKAKVEKTIKLKMQGQTIRAAAINNRPPPVLSAPRALAAAEFSTVPLAAPAPAFVTLQIVVIVLGDHSHCAD</sequence>
<name>A0A8D9F8A4_9HEMI</name>
<protein>
    <submittedName>
        <fullName evidence="1">Uncharacterized protein</fullName>
    </submittedName>
</protein>
<dbReference type="AlphaFoldDB" id="A0A8D9F8A4"/>